<dbReference type="EMBL" id="LNJC01000015">
    <property type="protein sequence ID" value="KYC50327.1"/>
    <property type="molecule type" value="Genomic_DNA"/>
</dbReference>
<evidence type="ECO:0000256" key="1">
    <source>
        <dbReference type="SAM" id="Phobius"/>
    </source>
</evidence>
<sequence length="60" mass="6801">MNYKLLLGCLCIGSGLSVLYYRFTNAFYFEFLDIIVLAISLAAGIYLISKGREESKKLKE</sequence>
<dbReference type="AlphaFoldDB" id="A0A150IHI9"/>
<gene>
    <name evidence="2" type="ORF">APG10_01690</name>
    <name evidence="3" type="ORF">APG11_01555</name>
    <name evidence="4" type="ORF">APG12_00855</name>
</gene>
<evidence type="ECO:0000313" key="6">
    <source>
        <dbReference type="Proteomes" id="UP000092401"/>
    </source>
</evidence>
<evidence type="ECO:0000313" key="3">
    <source>
        <dbReference type="EMBL" id="KYC46960.1"/>
    </source>
</evidence>
<dbReference type="Proteomes" id="UP000092403">
    <property type="component" value="Unassembled WGS sequence"/>
</dbReference>
<accession>A0A150IHI9</accession>
<reference evidence="5 6" key="1">
    <citation type="journal article" date="2016" name="ISME J.">
        <title>Chasing the elusive Euryarchaeota class WSA2: genomes reveal a uniquely fastidious methyl-reducing methanogen.</title>
        <authorList>
            <person name="Nobu M.K."/>
            <person name="Narihiro T."/>
            <person name="Kuroda K."/>
            <person name="Mei R."/>
            <person name="Liu W.T."/>
        </authorList>
    </citation>
    <scope>NUCLEOTIDE SEQUENCE [LARGE SCALE GENOMIC DNA]</scope>
    <source>
        <strain evidence="2">B03fssc0709_Meth_Bin005</strain>
        <strain evidence="3">B15fssc0709_Meth_Bin003</strain>
        <strain evidence="4">BMIXfssc0709_Meth_Bin006</strain>
    </source>
</reference>
<accession>A0A150IPS8</accession>
<evidence type="ECO:0000313" key="2">
    <source>
        <dbReference type="EMBL" id="KYC44473.1"/>
    </source>
</evidence>
<organism evidence="2 6">
    <name type="scientific">Candidatus Methanofastidiosum methylothiophilum</name>
    <dbReference type="NCBI Taxonomy" id="1705564"/>
    <lineage>
        <taxon>Archaea</taxon>
        <taxon>Methanobacteriati</taxon>
        <taxon>Methanobacteriota</taxon>
        <taxon>Stenosarchaea group</taxon>
        <taxon>Candidatus Methanofastidiosia</taxon>
        <taxon>Candidatus Methanofastidiosales</taxon>
        <taxon>Candidatus Methanofastidiosaceae</taxon>
        <taxon>Candidatus Methanofastidiosum</taxon>
    </lineage>
</organism>
<dbReference type="EMBL" id="LNGF01000038">
    <property type="protein sequence ID" value="KYC46960.1"/>
    <property type="molecule type" value="Genomic_DNA"/>
</dbReference>
<comment type="caution">
    <text evidence="2">The sequence shown here is derived from an EMBL/GenBank/DDBJ whole genome shotgun (WGS) entry which is preliminary data.</text>
</comment>
<dbReference type="Proteomes" id="UP000091929">
    <property type="component" value="Unassembled WGS sequence"/>
</dbReference>
<dbReference type="EMBL" id="LNGE01000062">
    <property type="protein sequence ID" value="KYC44473.1"/>
    <property type="molecule type" value="Genomic_DNA"/>
</dbReference>
<feature type="transmembrane region" description="Helical" evidence="1">
    <location>
        <begin position="27"/>
        <end position="49"/>
    </location>
</feature>
<name>A0A150IHI9_9EURY</name>
<keyword evidence="1" id="KW-1133">Transmembrane helix</keyword>
<dbReference type="Proteomes" id="UP000092401">
    <property type="component" value="Unassembled WGS sequence"/>
</dbReference>
<evidence type="ECO:0000313" key="4">
    <source>
        <dbReference type="EMBL" id="KYC50327.1"/>
    </source>
</evidence>
<accession>A0A150IZD1</accession>
<proteinExistence type="predicted"/>
<evidence type="ECO:0000313" key="5">
    <source>
        <dbReference type="Proteomes" id="UP000091929"/>
    </source>
</evidence>
<keyword evidence="1" id="KW-0812">Transmembrane</keyword>
<keyword evidence="1" id="KW-0472">Membrane</keyword>
<protein>
    <submittedName>
        <fullName evidence="2">Uncharacterized protein</fullName>
    </submittedName>
</protein>